<dbReference type="GO" id="GO:0051539">
    <property type="term" value="F:4 iron, 4 sulfur cluster binding"/>
    <property type="evidence" value="ECO:0007669"/>
    <property type="project" value="UniProtKB-UniRule"/>
</dbReference>
<keyword evidence="2" id="KW-0411">Iron-sulfur</keyword>
<dbReference type="GO" id="GO:0006779">
    <property type="term" value="P:porphyrin-containing compound biosynthetic process"/>
    <property type="evidence" value="ECO:0007669"/>
    <property type="project" value="InterPro"/>
</dbReference>
<dbReference type="PANTHER" id="PTHR13932">
    <property type="entry name" value="COPROPORPHYRINIGEN III OXIDASE"/>
    <property type="match status" value="1"/>
</dbReference>
<dbReference type="GO" id="GO:0004109">
    <property type="term" value="F:coproporphyrinogen oxidase activity"/>
    <property type="evidence" value="ECO:0007669"/>
    <property type="project" value="InterPro"/>
</dbReference>
<accession>A0A1Y6BLG0</accession>
<keyword evidence="2" id="KW-0408">Iron</keyword>
<name>A0A1Y6BLG0_9PROT</name>
<dbReference type="Gene3D" id="3.30.750.200">
    <property type="match status" value="1"/>
</dbReference>
<feature type="domain" description="Radical SAM core" evidence="3">
    <location>
        <begin position="14"/>
        <end position="253"/>
    </location>
</feature>
<reference evidence="4 5" key="1">
    <citation type="submission" date="2017-04" db="EMBL/GenBank/DDBJ databases">
        <authorList>
            <person name="Afonso C.L."/>
            <person name="Miller P.J."/>
            <person name="Scott M.A."/>
            <person name="Spackman E."/>
            <person name="Goraichik I."/>
            <person name="Dimitrov K.M."/>
            <person name="Suarez D.L."/>
            <person name="Swayne D.E."/>
        </authorList>
    </citation>
    <scope>NUCLEOTIDE SEQUENCE [LARGE SCALE GENOMIC DNA]</scope>
    <source>
        <strain evidence="4 5">USBA 355</strain>
    </source>
</reference>
<dbReference type="PANTHER" id="PTHR13932:SF5">
    <property type="entry name" value="RADICAL S-ADENOSYL METHIONINE DOMAIN-CONTAINING PROTEIN 1, MITOCHONDRIAL"/>
    <property type="match status" value="1"/>
</dbReference>
<evidence type="ECO:0000259" key="3">
    <source>
        <dbReference type="PROSITE" id="PS51918"/>
    </source>
</evidence>
<dbReference type="Pfam" id="PF06969">
    <property type="entry name" value="HemN_C"/>
    <property type="match status" value="1"/>
</dbReference>
<dbReference type="InterPro" id="IPR006638">
    <property type="entry name" value="Elp3/MiaA/NifB-like_rSAM"/>
</dbReference>
<dbReference type="CDD" id="cd01335">
    <property type="entry name" value="Radical_SAM"/>
    <property type="match status" value="1"/>
</dbReference>
<dbReference type="SMART" id="SM00729">
    <property type="entry name" value="Elp3"/>
    <property type="match status" value="1"/>
</dbReference>
<dbReference type="EMBL" id="FWZX01000004">
    <property type="protein sequence ID" value="SMF08679.1"/>
    <property type="molecule type" value="Genomic_DNA"/>
</dbReference>
<keyword evidence="5" id="KW-1185">Reference proteome</keyword>
<dbReference type="Pfam" id="PF04055">
    <property type="entry name" value="Radical_SAM"/>
    <property type="match status" value="1"/>
</dbReference>
<dbReference type="RefSeq" id="WP_085121855.1">
    <property type="nucleotide sequence ID" value="NZ_FWZX01000004.1"/>
</dbReference>
<comment type="subcellular location">
    <subcellularLocation>
        <location evidence="2">Cytoplasm</location>
    </subcellularLocation>
</comment>
<dbReference type="InterPro" id="IPR004559">
    <property type="entry name" value="HemW-like"/>
</dbReference>
<evidence type="ECO:0000256" key="2">
    <source>
        <dbReference type="RuleBase" id="RU364116"/>
    </source>
</evidence>
<proteinExistence type="inferred from homology"/>
<dbReference type="NCBIfam" id="TIGR00539">
    <property type="entry name" value="hemN_rel"/>
    <property type="match status" value="1"/>
</dbReference>
<evidence type="ECO:0000256" key="1">
    <source>
        <dbReference type="ARBA" id="ARBA00006100"/>
    </source>
</evidence>
<keyword evidence="2" id="KW-0949">S-adenosyl-L-methionine</keyword>
<dbReference type="InterPro" id="IPR010723">
    <property type="entry name" value="HemN_C"/>
</dbReference>
<dbReference type="SFLD" id="SFLDF00562">
    <property type="entry name" value="HemN-like__clustered_with_heat"/>
    <property type="match status" value="1"/>
</dbReference>
<comment type="function">
    <text evidence="2">Probably acts as a heme chaperone, transferring heme to an unknown acceptor. Binds one molecule of heme per monomer, possibly covalently. Binds 1 [4Fe-4S] cluster. The cluster is coordinated with 3 cysteines and an exchangeable S-adenosyl-L-methionine.</text>
</comment>
<dbReference type="InterPro" id="IPR058240">
    <property type="entry name" value="rSAM_sf"/>
</dbReference>
<keyword evidence="2" id="KW-0349">Heme</keyword>
<evidence type="ECO:0000313" key="5">
    <source>
        <dbReference type="Proteomes" id="UP000192917"/>
    </source>
</evidence>
<dbReference type="PROSITE" id="PS51918">
    <property type="entry name" value="RADICAL_SAM"/>
    <property type="match status" value="1"/>
</dbReference>
<dbReference type="SFLD" id="SFLDS00029">
    <property type="entry name" value="Radical_SAM"/>
    <property type="match status" value="1"/>
</dbReference>
<sequence>MAEPPPGRGPEGRGEGQSGLGLYVHWPFCLSKCPYCDFNSHVRETIEQARWRAALLRELEHWAAACESGAGPRRLASIFFGGGTPSLMDPGTVAALIDRARALWPHGPDLEITLEANPTSVEAGRFAALAEAGVNRVSLGVQSLDETALRFLGRRHSAAEALAAVALARRSFPRFSFDLIYARPGQSAEAWRDELGRALDEGPEHLSLYQLTIEENTPFHGAWRRGELQPLDEEAAADLFDETQQRLEAVGLPAYEISNHARPGAECRHNQLYWRYDDYLGVGPGAHGRLTLDGRKLATRQHRAPEAWLAAVEAEGHATRTRQPLDPVQRLDELLVMGLRTREGIARAAFRREAGAEPEALFSGRTLEQLQEAGYLALDAAGLRATAEGRRRLDAVLRHLAAGQRPAAEAAKAPA</sequence>
<keyword evidence="2" id="KW-0963">Cytoplasm</keyword>
<dbReference type="GO" id="GO:0046872">
    <property type="term" value="F:metal ion binding"/>
    <property type="evidence" value="ECO:0007669"/>
    <property type="project" value="UniProtKB-UniRule"/>
</dbReference>
<dbReference type="SFLD" id="SFLDF00288">
    <property type="entry name" value="HemN-like__clustered_with_nucl"/>
    <property type="match status" value="1"/>
</dbReference>
<dbReference type="InterPro" id="IPR034505">
    <property type="entry name" value="Coproporphyrinogen-III_oxidase"/>
</dbReference>
<keyword evidence="2" id="KW-0143">Chaperone</keyword>
<gene>
    <name evidence="4" type="ORF">SAMN05428998_104152</name>
</gene>
<dbReference type="AlphaFoldDB" id="A0A1Y6BLG0"/>
<organism evidence="4 5">
    <name type="scientific">Tistlia consotensis USBA 355</name>
    <dbReference type="NCBI Taxonomy" id="560819"/>
    <lineage>
        <taxon>Bacteria</taxon>
        <taxon>Pseudomonadati</taxon>
        <taxon>Pseudomonadota</taxon>
        <taxon>Alphaproteobacteria</taxon>
        <taxon>Rhodospirillales</taxon>
        <taxon>Rhodovibrionaceae</taxon>
        <taxon>Tistlia</taxon>
    </lineage>
</organism>
<dbReference type="SFLD" id="SFLDG01065">
    <property type="entry name" value="anaerobic_coproporphyrinogen-I"/>
    <property type="match status" value="1"/>
</dbReference>
<keyword evidence="2" id="KW-0479">Metal-binding</keyword>
<dbReference type="STRING" id="560819.SAMN05428998_104152"/>
<dbReference type="SUPFAM" id="SSF102114">
    <property type="entry name" value="Radical SAM enzymes"/>
    <property type="match status" value="1"/>
</dbReference>
<protein>
    <recommendedName>
        <fullName evidence="2">Heme chaperone HemW</fullName>
    </recommendedName>
</protein>
<dbReference type="GO" id="GO:0005737">
    <property type="term" value="C:cytoplasm"/>
    <property type="evidence" value="ECO:0007669"/>
    <property type="project" value="UniProtKB-SubCell"/>
</dbReference>
<keyword evidence="2" id="KW-0004">4Fe-4S</keyword>
<comment type="similarity">
    <text evidence="1">Belongs to the anaerobic coproporphyrinogen-III oxidase family. HemW subfamily.</text>
</comment>
<dbReference type="Proteomes" id="UP000192917">
    <property type="component" value="Unassembled WGS sequence"/>
</dbReference>
<dbReference type="InterPro" id="IPR007197">
    <property type="entry name" value="rSAM"/>
</dbReference>
<evidence type="ECO:0000313" key="4">
    <source>
        <dbReference type="EMBL" id="SMF08679.1"/>
    </source>
</evidence>